<dbReference type="AlphaFoldDB" id="A0A183KZL4"/>
<proteinExistence type="predicted"/>
<reference evidence="4" key="1">
    <citation type="submission" date="2016-06" db="UniProtKB">
        <authorList>
            <consortium name="WormBaseParasite"/>
        </authorList>
    </citation>
    <scope>IDENTIFICATION</scope>
</reference>
<organism evidence="4">
    <name type="scientific">Schistosoma curassoni</name>
    <dbReference type="NCBI Taxonomy" id="6186"/>
    <lineage>
        <taxon>Eukaryota</taxon>
        <taxon>Metazoa</taxon>
        <taxon>Spiralia</taxon>
        <taxon>Lophotrochozoa</taxon>
        <taxon>Platyhelminthes</taxon>
        <taxon>Trematoda</taxon>
        <taxon>Digenea</taxon>
        <taxon>Strigeidida</taxon>
        <taxon>Schistosomatoidea</taxon>
        <taxon>Schistosomatidae</taxon>
        <taxon>Schistosoma</taxon>
    </lineage>
</organism>
<keyword evidence="1" id="KW-0812">Transmembrane</keyword>
<dbReference type="EMBL" id="UZAK01044428">
    <property type="protein sequence ID" value="VDP72461.1"/>
    <property type="molecule type" value="Genomic_DNA"/>
</dbReference>
<sequence>MIKRSVDRAMTLTALIFIVVTFLGMLILAWYISR</sequence>
<evidence type="ECO:0000313" key="3">
    <source>
        <dbReference type="Proteomes" id="UP000279833"/>
    </source>
</evidence>
<evidence type="ECO:0000313" key="2">
    <source>
        <dbReference type="EMBL" id="VDP72461.1"/>
    </source>
</evidence>
<reference evidence="2 3" key="2">
    <citation type="submission" date="2018-11" db="EMBL/GenBank/DDBJ databases">
        <authorList>
            <consortium name="Pathogen Informatics"/>
        </authorList>
    </citation>
    <scope>NUCLEOTIDE SEQUENCE [LARGE SCALE GENOMIC DNA]</scope>
    <source>
        <strain evidence="2">Dakar</strain>
        <strain evidence="3">Dakar, Senegal</strain>
    </source>
</reference>
<protein>
    <submittedName>
        <fullName evidence="4">Sarcolipin</fullName>
    </submittedName>
</protein>
<evidence type="ECO:0000313" key="4">
    <source>
        <dbReference type="WBParaSite" id="SCUD_0002051401-mRNA-1"/>
    </source>
</evidence>
<keyword evidence="1" id="KW-0472">Membrane</keyword>
<accession>A0A183KZL4</accession>
<keyword evidence="3" id="KW-1185">Reference proteome</keyword>
<name>A0A183KZL4_9TREM</name>
<evidence type="ECO:0000256" key="1">
    <source>
        <dbReference type="SAM" id="Phobius"/>
    </source>
</evidence>
<dbReference type="WBParaSite" id="SCUD_0002051401-mRNA-1">
    <property type="protein sequence ID" value="SCUD_0002051401-mRNA-1"/>
    <property type="gene ID" value="SCUD_0002051401"/>
</dbReference>
<keyword evidence="1" id="KW-1133">Transmembrane helix</keyword>
<feature type="transmembrane region" description="Helical" evidence="1">
    <location>
        <begin position="12"/>
        <end position="32"/>
    </location>
</feature>
<dbReference type="Proteomes" id="UP000279833">
    <property type="component" value="Unassembled WGS sequence"/>
</dbReference>
<gene>
    <name evidence="2" type="ORF">SCUD_LOCUS20511</name>
</gene>